<gene>
    <name evidence="2" type="ORF">ACFO9K_00565</name>
</gene>
<evidence type="ECO:0000313" key="2">
    <source>
        <dbReference type="EMBL" id="MFC4822744.1"/>
    </source>
</evidence>
<sequence>MEEVRVEGWVDLQEELFTGEWYAYRGVPSAGFDRLETSLLRLGGETKDVERHLLRNFRKYARQDVDADSVWHWLSVAQHHGLPTRLLDWTYSPLVAAHFATADLPSPDSSTSGLVWEIDAREVNLQLPRPLRRQLDREGANVFTVEMLDEVAESLDELGSLADEPFPLFFEPPSLDQRIVNQYALSSLTSDPELLLDDWLEDHPEFVRKIRIPAEVKWEIRNNLDRANVNERVLFPGLDGLTDWLTRYYHPDRLQR</sequence>
<dbReference type="RefSeq" id="WP_254267735.1">
    <property type="nucleotide sequence ID" value="NZ_CP100400.1"/>
</dbReference>
<evidence type="ECO:0000259" key="1">
    <source>
        <dbReference type="SMART" id="SM00901"/>
    </source>
</evidence>
<protein>
    <submittedName>
        <fullName evidence="2">FRG domain-containing protein</fullName>
    </submittedName>
</protein>
<dbReference type="AlphaFoldDB" id="A0ABD5PWE3"/>
<dbReference type="EMBL" id="JBHSHT010000001">
    <property type="protein sequence ID" value="MFC4822744.1"/>
    <property type="molecule type" value="Genomic_DNA"/>
</dbReference>
<name>A0ABD5PWE3_9EURY</name>
<reference evidence="2 3" key="1">
    <citation type="journal article" date="2019" name="Int. J. Syst. Evol. Microbiol.">
        <title>The Global Catalogue of Microorganisms (GCM) 10K type strain sequencing project: providing services to taxonomists for standard genome sequencing and annotation.</title>
        <authorList>
            <consortium name="The Broad Institute Genomics Platform"/>
            <consortium name="The Broad Institute Genome Sequencing Center for Infectious Disease"/>
            <person name="Wu L."/>
            <person name="Ma J."/>
        </authorList>
    </citation>
    <scope>NUCLEOTIDE SEQUENCE [LARGE SCALE GENOMIC DNA]</scope>
    <source>
        <strain evidence="2 3">XZYJ18</strain>
    </source>
</reference>
<accession>A0ABD5PWE3</accession>
<evidence type="ECO:0000313" key="3">
    <source>
        <dbReference type="Proteomes" id="UP001595945"/>
    </source>
</evidence>
<comment type="caution">
    <text evidence="2">The sequence shown here is derived from an EMBL/GenBank/DDBJ whole genome shotgun (WGS) entry which is preliminary data.</text>
</comment>
<keyword evidence="3" id="KW-1185">Reference proteome</keyword>
<dbReference type="GeneID" id="73046216"/>
<dbReference type="Pfam" id="PF08867">
    <property type="entry name" value="FRG"/>
    <property type="match status" value="1"/>
</dbReference>
<dbReference type="InterPro" id="IPR014966">
    <property type="entry name" value="FRG-dom"/>
</dbReference>
<dbReference type="Proteomes" id="UP001595945">
    <property type="component" value="Unassembled WGS sequence"/>
</dbReference>
<dbReference type="SMART" id="SM00901">
    <property type="entry name" value="FRG"/>
    <property type="match status" value="1"/>
</dbReference>
<proteinExistence type="predicted"/>
<feature type="domain" description="FRG" evidence="1">
    <location>
        <begin position="18"/>
        <end position="116"/>
    </location>
</feature>
<organism evidence="2 3">
    <name type="scientific">Halorussus aquaticus</name>
    <dbReference type="NCBI Taxonomy" id="2953748"/>
    <lineage>
        <taxon>Archaea</taxon>
        <taxon>Methanobacteriati</taxon>
        <taxon>Methanobacteriota</taxon>
        <taxon>Stenosarchaea group</taxon>
        <taxon>Halobacteria</taxon>
        <taxon>Halobacteriales</taxon>
        <taxon>Haladaptataceae</taxon>
        <taxon>Halorussus</taxon>
    </lineage>
</organism>